<sequence>MPYKVVDLGVEVFTVEGVKKAGVSEDDIVKTLIVRGNDQFIALAVRGKDRVDFKKVRKLLGSKSELASAQEVEKVVRVPIGAVCPILLDIPLTFDEKVMKLKHVNMGSGDLRMGLEMDLRDLLKAVVEYQVEDLVIK</sequence>
<evidence type="ECO:0000313" key="3">
    <source>
        <dbReference type="Proteomes" id="UP000177300"/>
    </source>
</evidence>
<organism evidence="2 3">
    <name type="scientific">Candidatus Curtissbacteria bacterium RIFCSPLOWO2_12_FULL_38_9</name>
    <dbReference type="NCBI Taxonomy" id="1797735"/>
    <lineage>
        <taxon>Bacteria</taxon>
        <taxon>Candidatus Curtissiibacteriota</taxon>
    </lineage>
</organism>
<dbReference type="InterPro" id="IPR007214">
    <property type="entry name" value="YbaK/aa-tRNA-synth-assoc-dom"/>
</dbReference>
<reference evidence="2 3" key="1">
    <citation type="journal article" date="2016" name="Nat. Commun.">
        <title>Thousands of microbial genomes shed light on interconnected biogeochemical processes in an aquifer system.</title>
        <authorList>
            <person name="Anantharaman K."/>
            <person name="Brown C.T."/>
            <person name="Hug L.A."/>
            <person name="Sharon I."/>
            <person name="Castelle C.J."/>
            <person name="Probst A.J."/>
            <person name="Thomas B.C."/>
            <person name="Singh A."/>
            <person name="Wilkins M.J."/>
            <person name="Karaoz U."/>
            <person name="Brodie E.L."/>
            <person name="Williams K.H."/>
            <person name="Hubbard S.S."/>
            <person name="Banfield J.F."/>
        </authorList>
    </citation>
    <scope>NUCLEOTIDE SEQUENCE [LARGE SCALE GENOMIC DNA]</scope>
</reference>
<protein>
    <recommendedName>
        <fullName evidence="1">YbaK/aminoacyl-tRNA synthetase-associated domain-containing protein</fullName>
    </recommendedName>
</protein>
<dbReference type="PANTHER" id="PTHR30411:SF1">
    <property type="entry name" value="CYTOPLASMIC PROTEIN"/>
    <property type="match status" value="1"/>
</dbReference>
<dbReference type="EMBL" id="MFBY01000037">
    <property type="protein sequence ID" value="OGE13306.1"/>
    <property type="molecule type" value="Genomic_DNA"/>
</dbReference>
<dbReference type="Proteomes" id="UP000177300">
    <property type="component" value="Unassembled WGS sequence"/>
</dbReference>
<dbReference type="Gene3D" id="3.90.960.10">
    <property type="entry name" value="YbaK/aminoacyl-tRNA synthetase-associated domain"/>
    <property type="match status" value="1"/>
</dbReference>
<proteinExistence type="predicted"/>
<dbReference type="GO" id="GO:0002161">
    <property type="term" value="F:aminoacyl-tRNA deacylase activity"/>
    <property type="evidence" value="ECO:0007669"/>
    <property type="project" value="InterPro"/>
</dbReference>
<gene>
    <name evidence="2" type="ORF">A3G14_05485</name>
</gene>
<accession>A0A1F5IAA7</accession>
<evidence type="ECO:0000313" key="2">
    <source>
        <dbReference type="EMBL" id="OGE13306.1"/>
    </source>
</evidence>
<evidence type="ECO:0000259" key="1">
    <source>
        <dbReference type="Pfam" id="PF04073"/>
    </source>
</evidence>
<dbReference type="AlphaFoldDB" id="A0A1F5IAA7"/>
<comment type="caution">
    <text evidence="2">The sequence shown here is derived from an EMBL/GenBank/DDBJ whole genome shotgun (WGS) entry which is preliminary data.</text>
</comment>
<dbReference type="PANTHER" id="PTHR30411">
    <property type="entry name" value="CYTOPLASMIC PROTEIN"/>
    <property type="match status" value="1"/>
</dbReference>
<dbReference type="SUPFAM" id="SSF55826">
    <property type="entry name" value="YbaK/ProRS associated domain"/>
    <property type="match status" value="1"/>
</dbReference>
<dbReference type="Pfam" id="PF04073">
    <property type="entry name" value="tRNA_edit"/>
    <property type="match status" value="1"/>
</dbReference>
<feature type="domain" description="YbaK/aminoacyl-tRNA synthetase-associated" evidence="1">
    <location>
        <begin position="16"/>
        <end position="124"/>
    </location>
</feature>
<dbReference type="CDD" id="cd04332">
    <property type="entry name" value="YbaK_like"/>
    <property type="match status" value="1"/>
</dbReference>
<dbReference type="InterPro" id="IPR036754">
    <property type="entry name" value="YbaK/aa-tRNA-synt-asso_dom_sf"/>
</dbReference>
<name>A0A1F5IAA7_9BACT</name>